<accession>A0A841PVF8</accession>
<protein>
    <recommendedName>
        <fullName evidence="4">Transposase</fullName>
    </recommendedName>
</protein>
<dbReference type="SUPFAM" id="SSF90257">
    <property type="entry name" value="Myosin rod fragments"/>
    <property type="match status" value="1"/>
</dbReference>
<feature type="coiled-coil region" evidence="1">
    <location>
        <begin position="42"/>
        <end position="76"/>
    </location>
</feature>
<keyword evidence="3" id="KW-1185">Reference proteome</keyword>
<keyword evidence="1" id="KW-0175">Coiled coil</keyword>
<dbReference type="AlphaFoldDB" id="A0A841PVF8"/>
<gene>
    <name evidence="2" type="ORF">HNQ71_006771</name>
</gene>
<evidence type="ECO:0008006" key="4">
    <source>
        <dbReference type="Google" id="ProtNLM"/>
    </source>
</evidence>
<dbReference type="Proteomes" id="UP000556329">
    <property type="component" value="Unassembled WGS sequence"/>
</dbReference>
<organism evidence="2 3">
    <name type="scientific">Mesorhizobium sangaii</name>
    <dbReference type="NCBI Taxonomy" id="505389"/>
    <lineage>
        <taxon>Bacteria</taxon>
        <taxon>Pseudomonadati</taxon>
        <taxon>Pseudomonadota</taxon>
        <taxon>Alphaproteobacteria</taxon>
        <taxon>Hyphomicrobiales</taxon>
        <taxon>Phyllobacteriaceae</taxon>
        <taxon>Mesorhizobium</taxon>
    </lineage>
</organism>
<reference evidence="2 3" key="1">
    <citation type="submission" date="2020-08" db="EMBL/GenBank/DDBJ databases">
        <title>Genomic Encyclopedia of Type Strains, Phase IV (KMG-IV): sequencing the most valuable type-strain genomes for metagenomic binning, comparative biology and taxonomic classification.</title>
        <authorList>
            <person name="Goeker M."/>
        </authorList>
    </citation>
    <scope>NUCLEOTIDE SEQUENCE [LARGE SCALE GENOMIC DNA]</scope>
    <source>
        <strain evidence="2 3">DSM 100039</strain>
    </source>
</reference>
<name>A0A841PVF8_9HYPH</name>
<comment type="caution">
    <text evidence="2">The sequence shown here is derived from an EMBL/GenBank/DDBJ whole genome shotgun (WGS) entry which is preliminary data.</text>
</comment>
<dbReference type="RefSeq" id="WP_184878643.1">
    <property type="nucleotide sequence ID" value="NZ_JACHEF010000013.1"/>
</dbReference>
<proteinExistence type="predicted"/>
<dbReference type="EMBL" id="JACHEF010000013">
    <property type="protein sequence ID" value="MBB6414062.1"/>
    <property type="molecule type" value="Genomic_DNA"/>
</dbReference>
<evidence type="ECO:0000256" key="1">
    <source>
        <dbReference type="SAM" id="Coils"/>
    </source>
</evidence>
<sequence length="79" mass="8740">MNWPPKSAWAGKNLSAPKPETAALRPLIGQLQEQKRLLATENAGLLKRLIDAERAVARLEKQNAKLVQDISVVRRLSAT</sequence>
<evidence type="ECO:0000313" key="3">
    <source>
        <dbReference type="Proteomes" id="UP000556329"/>
    </source>
</evidence>
<evidence type="ECO:0000313" key="2">
    <source>
        <dbReference type="EMBL" id="MBB6414062.1"/>
    </source>
</evidence>